<gene>
    <name evidence="3" type="ORF">EB18_01460</name>
</gene>
<protein>
    <recommendedName>
        <fullName evidence="2">CsbD-like domain-containing protein</fullName>
    </recommendedName>
</protein>
<proteinExistence type="inferred from homology"/>
<sequence>MTDKLDAKLEQAKGTVKEAFGKLTDDKKIEAEGVVDKVAGKAKEVAADVKDTIEGVKEGIKNQTEDDQTVE</sequence>
<dbReference type="Gene3D" id="1.10.1470.10">
    <property type="entry name" value="YjbJ"/>
    <property type="match status" value="1"/>
</dbReference>
<accession>A0A366SH61</accession>
<name>A0A366SH61_9ENTE</name>
<dbReference type="Pfam" id="PF05532">
    <property type="entry name" value="CsbD"/>
    <property type="match status" value="1"/>
</dbReference>
<reference evidence="3 4" key="1">
    <citation type="submission" date="2015-06" db="EMBL/GenBank/DDBJ databases">
        <title>The Genome Sequence of Enterococcus cecorum 170AEA1.</title>
        <authorList>
            <consortium name="The Broad Institute Genomics Platform"/>
            <consortium name="The Broad Institute Genome Sequencing Center for Infectious Disease"/>
            <person name="Earl A.M."/>
            <person name="Van Tyne D."/>
            <person name="Lebreton F."/>
            <person name="Saavedra J.T."/>
            <person name="Gilmore M.S."/>
            <person name="Manson McGuire A."/>
            <person name="Clock S."/>
            <person name="Crupain M."/>
            <person name="Rangan U."/>
            <person name="Young S."/>
            <person name="Abouelleil A."/>
            <person name="Cao P."/>
            <person name="Chapman S.B."/>
            <person name="Griggs A."/>
            <person name="Priest M."/>
            <person name="Shea T."/>
            <person name="Wortman J."/>
            <person name="Nusbaum C."/>
            <person name="Birren B."/>
        </authorList>
    </citation>
    <scope>NUCLEOTIDE SEQUENCE [LARGE SCALE GENOMIC DNA]</scope>
    <source>
        <strain evidence="3 4">170AEA1</strain>
    </source>
</reference>
<dbReference type="AlphaFoldDB" id="A0A366SH61"/>
<dbReference type="EMBL" id="LEOY01000011">
    <property type="protein sequence ID" value="RBR29157.1"/>
    <property type="molecule type" value="Genomic_DNA"/>
</dbReference>
<organism evidence="3 4">
    <name type="scientific">Enterococcus cecorum</name>
    <dbReference type="NCBI Taxonomy" id="44008"/>
    <lineage>
        <taxon>Bacteria</taxon>
        <taxon>Bacillati</taxon>
        <taxon>Bacillota</taxon>
        <taxon>Bacilli</taxon>
        <taxon>Lactobacillales</taxon>
        <taxon>Enterococcaceae</taxon>
        <taxon>Enterococcus</taxon>
    </lineage>
</organism>
<comment type="similarity">
    <text evidence="1">Belongs to the UPF0337 (CsbD) family.</text>
</comment>
<evidence type="ECO:0000313" key="3">
    <source>
        <dbReference type="EMBL" id="RBR29157.1"/>
    </source>
</evidence>
<dbReference type="InterPro" id="IPR008462">
    <property type="entry name" value="CsbD"/>
</dbReference>
<dbReference type="RefSeq" id="WP_113784679.1">
    <property type="nucleotide sequence ID" value="NZ_JBECZO010000053.1"/>
</dbReference>
<evidence type="ECO:0000259" key="2">
    <source>
        <dbReference type="Pfam" id="PF05532"/>
    </source>
</evidence>
<dbReference type="Proteomes" id="UP000252800">
    <property type="component" value="Unassembled WGS sequence"/>
</dbReference>
<comment type="caution">
    <text evidence="3">The sequence shown here is derived from an EMBL/GenBank/DDBJ whole genome shotgun (WGS) entry which is preliminary data.</text>
</comment>
<feature type="domain" description="CsbD-like" evidence="2">
    <location>
        <begin position="3"/>
        <end position="54"/>
    </location>
</feature>
<evidence type="ECO:0000256" key="1">
    <source>
        <dbReference type="ARBA" id="ARBA00009129"/>
    </source>
</evidence>
<dbReference type="SUPFAM" id="SSF69047">
    <property type="entry name" value="Hypothetical protein YjbJ"/>
    <property type="match status" value="1"/>
</dbReference>
<evidence type="ECO:0000313" key="4">
    <source>
        <dbReference type="Proteomes" id="UP000252800"/>
    </source>
</evidence>
<dbReference type="InterPro" id="IPR036629">
    <property type="entry name" value="YjbJ_sf"/>
</dbReference>